<dbReference type="SUPFAM" id="SSF52317">
    <property type="entry name" value="Class I glutamine amidotransferase-like"/>
    <property type="match status" value="1"/>
</dbReference>
<dbReference type="SMART" id="SM01097">
    <property type="entry name" value="CPSase_sm_chain"/>
    <property type="match status" value="1"/>
</dbReference>
<comment type="caution">
    <text evidence="10">The sequence shown here is derived from an EMBL/GenBank/DDBJ whole genome shotgun (WGS) entry which is preliminary data.</text>
</comment>
<proteinExistence type="inferred from homology"/>
<dbReference type="GO" id="GO:0004359">
    <property type="term" value="F:glutaminase activity"/>
    <property type="evidence" value="ECO:0007669"/>
    <property type="project" value="RHEA"/>
</dbReference>
<dbReference type="Gene3D" id="3.40.50.880">
    <property type="match status" value="1"/>
</dbReference>
<evidence type="ECO:0000313" key="11">
    <source>
        <dbReference type="Proteomes" id="UP000334820"/>
    </source>
</evidence>
<evidence type="ECO:0000256" key="7">
    <source>
        <dbReference type="ARBA" id="ARBA00048816"/>
    </source>
</evidence>
<feature type="binding site" evidence="8">
    <location>
        <position position="243"/>
    </location>
    <ligand>
        <name>L-glutamine</name>
        <dbReference type="ChEBI" id="CHEBI:58359"/>
    </ligand>
</feature>
<evidence type="ECO:0000256" key="8">
    <source>
        <dbReference type="HAMAP-Rule" id="MF_01209"/>
    </source>
</evidence>
<feature type="binding site" evidence="8">
    <location>
        <position position="315"/>
    </location>
    <ligand>
        <name>L-glutamine</name>
        <dbReference type="ChEBI" id="CHEBI:58359"/>
    </ligand>
</feature>
<feature type="active site" description="Nucleophile" evidence="8">
    <location>
        <position position="271"/>
    </location>
</feature>
<comment type="pathway">
    <text evidence="1 8">Amino-acid biosynthesis; L-arginine biosynthesis; carbamoyl phosphate from bicarbonate: step 1/1.</text>
</comment>
<dbReference type="EC" id="6.3.5.5" evidence="8"/>
<keyword evidence="8" id="KW-0665">Pyrimidine biosynthesis</keyword>
<gene>
    <name evidence="8 10" type="primary">carA</name>
    <name evidence="10" type="ORF">KTAU_11670</name>
</gene>
<dbReference type="HAMAP" id="MF_01209">
    <property type="entry name" value="CPSase_S_chain"/>
    <property type="match status" value="1"/>
</dbReference>
<feature type="region of interest" description="CPSase" evidence="8">
    <location>
        <begin position="1"/>
        <end position="193"/>
    </location>
</feature>
<feature type="domain" description="Carbamoyl-phosphate synthase small subunit N-terminal" evidence="9">
    <location>
        <begin position="29"/>
        <end position="160"/>
    </location>
</feature>
<keyword evidence="8" id="KW-0055">Arginine biosynthesis</keyword>
<dbReference type="Gene3D" id="3.50.30.20">
    <property type="entry name" value="Carbamoyl-phosphate synthase small subunit, N-terminal domain"/>
    <property type="match status" value="1"/>
</dbReference>
<dbReference type="InterPro" id="IPR036480">
    <property type="entry name" value="CarbP_synth_ssu_N_sf"/>
</dbReference>
<feature type="binding site" evidence="8">
    <location>
        <position position="272"/>
    </location>
    <ligand>
        <name>L-glutamine</name>
        <dbReference type="ChEBI" id="CHEBI:58359"/>
    </ligand>
</feature>
<dbReference type="Proteomes" id="UP000334820">
    <property type="component" value="Unassembled WGS sequence"/>
</dbReference>
<feature type="binding site" evidence="8">
    <location>
        <position position="245"/>
    </location>
    <ligand>
        <name>L-glutamine</name>
        <dbReference type="ChEBI" id="CHEBI:58359"/>
    </ligand>
</feature>
<keyword evidence="5 8" id="KW-0067">ATP-binding</keyword>
<comment type="catalytic activity">
    <reaction evidence="7 8">
        <text>hydrogencarbonate + L-glutamine + 2 ATP + H2O = carbamoyl phosphate + L-glutamate + 2 ADP + phosphate + 2 H(+)</text>
        <dbReference type="Rhea" id="RHEA:18633"/>
        <dbReference type="ChEBI" id="CHEBI:15377"/>
        <dbReference type="ChEBI" id="CHEBI:15378"/>
        <dbReference type="ChEBI" id="CHEBI:17544"/>
        <dbReference type="ChEBI" id="CHEBI:29985"/>
        <dbReference type="ChEBI" id="CHEBI:30616"/>
        <dbReference type="ChEBI" id="CHEBI:43474"/>
        <dbReference type="ChEBI" id="CHEBI:58228"/>
        <dbReference type="ChEBI" id="CHEBI:58359"/>
        <dbReference type="ChEBI" id="CHEBI:456216"/>
        <dbReference type="EC" id="6.3.5.5"/>
    </reaction>
</comment>
<dbReference type="PANTHER" id="PTHR43418">
    <property type="entry name" value="MULTIFUNCTIONAL TRYPTOPHAN BIOSYNTHESIS PROTEIN-RELATED"/>
    <property type="match status" value="1"/>
</dbReference>
<dbReference type="PRINTS" id="PR00096">
    <property type="entry name" value="GATASE"/>
</dbReference>
<dbReference type="Pfam" id="PF00117">
    <property type="entry name" value="GATase"/>
    <property type="match status" value="1"/>
</dbReference>
<dbReference type="PANTHER" id="PTHR43418:SF7">
    <property type="entry name" value="CARBAMOYL-PHOSPHATE SYNTHASE SMALL CHAIN"/>
    <property type="match status" value="1"/>
</dbReference>
<dbReference type="EMBL" id="BKZV01000001">
    <property type="protein sequence ID" value="GER82530.1"/>
    <property type="molecule type" value="Genomic_DNA"/>
</dbReference>
<name>A0A5J4K778_9CHLR</name>
<dbReference type="GO" id="GO:0006541">
    <property type="term" value="P:glutamine metabolic process"/>
    <property type="evidence" value="ECO:0007669"/>
    <property type="project" value="InterPro"/>
</dbReference>
<comment type="pathway">
    <text evidence="8">Pyrimidine metabolism; UMP biosynthesis via de novo pathway; (S)-dihydroorotate from bicarbonate: step 1/3.</text>
</comment>
<dbReference type="InterPro" id="IPR017926">
    <property type="entry name" value="GATASE"/>
</dbReference>
<feature type="binding site" evidence="8">
    <location>
        <position position="316"/>
    </location>
    <ligand>
        <name>L-glutamine</name>
        <dbReference type="ChEBI" id="CHEBI:58359"/>
    </ligand>
</feature>
<dbReference type="NCBIfam" id="NF009475">
    <property type="entry name" value="PRK12838.1"/>
    <property type="match status" value="1"/>
</dbReference>
<dbReference type="InterPro" id="IPR006274">
    <property type="entry name" value="CarbamoylP_synth_ssu"/>
</dbReference>
<feature type="binding site" evidence="8">
    <location>
        <position position="73"/>
    </location>
    <ligand>
        <name>L-glutamine</name>
        <dbReference type="ChEBI" id="CHEBI:58359"/>
    </ligand>
</feature>
<keyword evidence="6 8" id="KW-0315">Glutamine amidotransferase</keyword>
<dbReference type="Pfam" id="PF00988">
    <property type="entry name" value="CPSase_sm_chain"/>
    <property type="match status" value="1"/>
</dbReference>
<evidence type="ECO:0000256" key="6">
    <source>
        <dbReference type="ARBA" id="ARBA00022962"/>
    </source>
</evidence>
<dbReference type="UniPathway" id="UPA00068">
    <property type="reaction ID" value="UER00171"/>
</dbReference>
<sequence>MQQNMVDRTFLVAENLADLSRFALDTGARRGKLVLEDGTIFEGTSFGYEASIAGEVVFCTGMVGYPEAMTDASYGGQILAMTYPLIGNYGVPQSEHWEGERIHIAGLIVSDYIDTPSHAQSVMSLRSWLQQQQVPALEIKDTRLLTRHIRTHGTMLGKIVLDDEDLPFYDPNLDNLVASVSCRQVERLGEGDLTIALIDCGTKHNIVRSLLRRNVRLVRVPWDYNLFDQASTFEFDGIVISNGPGDPKTVQKTIQTIQIALERAVPMLGICLGHQLLALAAGGDTYKMKFGHRSQNQPCLLNDSKRCFITTQNHGFAVGTLPPGFAPWFINGNDGTNEGMIHHELPFFSVQFHPEARPGPMDTDWIFDHFLARVRIEKEARG</sequence>
<dbReference type="PRINTS" id="PR00097">
    <property type="entry name" value="ANTSNTHASEII"/>
</dbReference>
<evidence type="ECO:0000256" key="3">
    <source>
        <dbReference type="ARBA" id="ARBA00022598"/>
    </source>
</evidence>
<keyword evidence="4 8" id="KW-0547">Nucleotide-binding</keyword>
<dbReference type="InterPro" id="IPR029062">
    <property type="entry name" value="Class_I_gatase-like"/>
</dbReference>
<dbReference type="GO" id="GO:0004088">
    <property type="term" value="F:carbamoyl-phosphate synthase (glutamine-hydrolyzing) activity"/>
    <property type="evidence" value="ECO:0007669"/>
    <property type="project" value="UniProtKB-UniRule"/>
</dbReference>
<dbReference type="CDD" id="cd01744">
    <property type="entry name" value="GATase1_CPSase"/>
    <property type="match status" value="1"/>
</dbReference>
<feature type="binding site" evidence="8">
    <location>
        <position position="313"/>
    </location>
    <ligand>
        <name>L-glutamine</name>
        <dbReference type="ChEBI" id="CHEBI:58359"/>
    </ligand>
</feature>
<comment type="subunit">
    <text evidence="8">Composed of two chains; the small (or glutamine) chain promotes the hydrolysis of glutamine to ammonia, which is used by the large (or ammonia) chain to synthesize carbamoyl phosphate. Tetramer of heterodimers (alpha,beta)4.</text>
</comment>
<dbReference type="UniPathway" id="UPA00070">
    <property type="reaction ID" value="UER00115"/>
</dbReference>
<accession>A0A5J4K778</accession>
<dbReference type="InterPro" id="IPR002474">
    <property type="entry name" value="CarbamoylP_synth_ssu_N"/>
</dbReference>
<dbReference type="PROSITE" id="PS51273">
    <property type="entry name" value="GATASE_TYPE_1"/>
    <property type="match status" value="1"/>
</dbReference>
<evidence type="ECO:0000256" key="2">
    <source>
        <dbReference type="ARBA" id="ARBA00007800"/>
    </source>
</evidence>
<evidence type="ECO:0000256" key="5">
    <source>
        <dbReference type="ARBA" id="ARBA00022840"/>
    </source>
</evidence>
<organism evidence="10 11">
    <name type="scientific">Thermogemmatispora aurantia</name>
    <dbReference type="NCBI Taxonomy" id="2045279"/>
    <lineage>
        <taxon>Bacteria</taxon>
        <taxon>Bacillati</taxon>
        <taxon>Chloroflexota</taxon>
        <taxon>Ktedonobacteria</taxon>
        <taxon>Thermogemmatisporales</taxon>
        <taxon>Thermogemmatisporaceae</taxon>
        <taxon>Thermogemmatispora</taxon>
    </lineage>
</organism>
<keyword evidence="11" id="KW-1185">Reference proteome</keyword>
<dbReference type="GO" id="GO:0006207">
    <property type="term" value="P:'de novo' pyrimidine nucleobase biosynthetic process"/>
    <property type="evidence" value="ECO:0007669"/>
    <property type="project" value="InterPro"/>
</dbReference>
<feature type="active site" evidence="8">
    <location>
        <position position="355"/>
    </location>
</feature>
<dbReference type="AlphaFoldDB" id="A0A5J4K778"/>
<dbReference type="InterPro" id="IPR050472">
    <property type="entry name" value="Anth_synth/Amidotransfase"/>
</dbReference>
<feature type="active site" evidence="8">
    <location>
        <position position="353"/>
    </location>
</feature>
<protein>
    <recommendedName>
        <fullName evidence="8">Carbamoyl phosphate synthase small chain</fullName>
        <ecNumber evidence="8">6.3.5.5</ecNumber>
    </recommendedName>
    <alternativeName>
        <fullName evidence="8">Carbamoyl phosphate synthetase glutamine chain</fullName>
    </alternativeName>
</protein>
<evidence type="ECO:0000256" key="4">
    <source>
        <dbReference type="ARBA" id="ARBA00022741"/>
    </source>
</evidence>
<dbReference type="InterPro" id="IPR035686">
    <property type="entry name" value="CPSase_GATase1"/>
</dbReference>
<comment type="function">
    <text evidence="8">Small subunit of the glutamine-dependent carbamoyl phosphate synthetase (CPSase). CPSase catalyzes the formation of carbamoyl phosphate from the ammonia moiety of glutamine, carbonate, and phosphate donated by ATP, constituting the first step of 2 biosynthetic pathways, one leading to arginine and/or urea and the other to pyrimidine nucleotides. The small subunit (glutamine amidotransferase) binds and cleaves glutamine to supply the large subunit with the substrate ammonia.</text>
</comment>
<comment type="similarity">
    <text evidence="2 8">Belongs to the CarA family.</text>
</comment>
<dbReference type="GO" id="GO:0005524">
    <property type="term" value="F:ATP binding"/>
    <property type="evidence" value="ECO:0007669"/>
    <property type="project" value="UniProtKB-UniRule"/>
</dbReference>
<evidence type="ECO:0000259" key="9">
    <source>
        <dbReference type="SMART" id="SM01097"/>
    </source>
</evidence>
<reference evidence="10 11" key="1">
    <citation type="journal article" date="2019" name="Int. J. Syst. Evol. Microbiol.">
        <title>Thermogemmatispora aurantia sp. nov. and Thermogemmatispora argillosa sp. nov., within the class Ktedonobacteria, and emended description of the genus Thermogemmatispora.</title>
        <authorList>
            <person name="Zheng Y."/>
            <person name="Wang C.M."/>
            <person name="Sakai Y."/>
            <person name="Abe K."/>
            <person name="Yokota A."/>
            <person name="Yabe S."/>
        </authorList>
    </citation>
    <scope>NUCLEOTIDE SEQUENCE [LARGE SCALE GENOMIC DNA]</scope>
    <source>
        <strain evidence="10 11">A1-2</strain>
    </source>
</reference>
<evidence type="ECO:0000313" key="10">
    <source>
        <dbReference type="EMBL" id="GER82530.1"/>
    </source>
</evidence>
<dbReference type="SUPFAM" id="SSF52021">
    <property type="entry name" value="Carbamoyl phosphate synthetase, small subunit N-terminal domain"/>
    <property type="match status" value="1"/>
</dbReference>
<dbReference type="PRINTS" id="PR00099">
    <property type="entry name" value="CPSGATASE"/>
</dbReference>
<dbReference type="GO" id="GO:0006526">
    <property type="term" value="P:L-arginine biosynthetic process"/>
    <property type="evidence" value="ECO:0007669"/>
    <property type="project" value="UniProtKB-UniRule"/>
</dbReference>
<dbReference type="NCBIfam" id="TIGR01368">
    <property type="entry name" value="CPSaseIIsmall"/>
    <property type="match status" value="1"/>
</dbReference>
<keyword evidence="3 8" id="KW-0436">Ligase</keyword>
<keyword evidence="8" id="KW-0028">Amino-acid biosynthesis</keyword>
<dbReference type="GO" id="GO:0044205">
    <property type="term" value="P:'de novo' UMP biosynthetic process"/>
    <property type="evidence" value="ECO:0007669"/>
    <property type="project" value="UniProtKB-UniRule"/>
</dbReference>
<feature type="binding site" evidence="8">
    <location>
        <position position="275"/>
    </location>
    <ligand>
        <name>L-glutamine</name>
        <dbReference type="ChEBI" id="CHEBI:58359"/>
    </ligand>
</feature>
<comment type="catalytic activity">
    <reaction evidence="8">
        <text>L-glutamine + H2O = L-glutamate + NH4(+)</text>
        <dbReference type="Rhea" id="RHEA:15889"/>
        <dbReference type="ChEBI" id="CHEBI:15377"/>
        <dbReference type="ChEBI" id="CHEBI:28938"/>
        <dbReference type="ChEBI" id="CHEBI:29985"/>
        <dbReference type="ChEBI" id="CHEBI:58359"/>
    </reaction>
</comment>
<evidence type="ECO:0000256" key="1">
    <source>
        <dbReference type="ARBA" id="ARBA00005077"/>
    </source>
</evidence>